<gene>
    <name evidence="1" type="ORF">ABFY20_16700</name>
</gene>
<dbReference type="InterPro" id="IPR015943">
    <property type="entry name" value="WD40/YVTN_repeat-like_dom_sf"/>
</dbReference>
<accession>A0AB39BFZ9</accession>
<dbReference type="AlphaFoldDB" id="A0AB39BFZ9"/>
<dbReference type="Pfam" id="PF24684">
    <property type="entry name" value="Vgb_lyase"/>
    <property type="match status" value="1"/>
</dbReference>
<dbReference type="InterPro" id="IPR006311">
    <property type="entry name" value="TAT_signal"/>
</dbReference>
<dbReference type="PANTHER" id="PTHR40274">
    <property type="entry name" value="VIRGINIAMYCIN B LYASE"/>
    <property type="match status" value="1"/>
</dbReference>
<dbReference type="EMBL" id="CP162511">
    <property type="protein sequence ID" value="XDI04952.1"/>
    <property type="molecule type" value="Genomic_DNA"/>
</dbReference>
<dbReference type="RefSeq" id="WP_368497330.1">
    <property type="nucleotide sequence ID" value="NZ_CP162511.1"/>
</dbReference>
<name>A0AB39BFZ9_9MICO</name>
<dbReference type="PANTHER" id="PTHR40274:SF3">
    <property type="entry name" value="VIRGINIAMYCIN B LYASE"/>
    <property type="match status" value="1"/>
</dbReference>
<dbReference type="GO" id="GO:0030288">
    <property type="term" value="C:outer membrane-bounded periplasmic space"/>
    <property type="evidence" value="ECO:0007669"/>
    <property type="project" value="TreeGrafter"/>
</dbReference>
<reference evidence="1" key="1">
    <citation type="submission" date="2024-05" db="EMBL/GenBank/DDBJ databases">
        <title>Herbiconiux sp. A18JL235.</title>
        <authorList>
            <person name="Zhang G."/>
        </authorList>
    </citation>
    <scope>NUCLEOTIDE SEQUENCE</scope>
    <source>
        <strain evidence="1">A18JL235</strain>
    </source>
</reference>
<proteinExistence type="predicted"/>
<dbReference type="Gene3D" id="2.130.10.10">
    <property type="entry name" value="YVTN repeat-like/Quinoprotein amine dehydrogenase"/>
    <property type="match status" value="1"/>
</dbReference>
<evidence type="ECO:0000313" key="1">
    <source>
        <dbReference type="EMBL" id="XDI04952.1"/>
    </source>
</evidence>
<evidence type="ECO:0008006" key="2">
    <source>
        <dbReference type="Google" id="ProtNLM"/>
    </source>
</evidence>
<dbReference type="InterPro" id="IPR051344">
    <property type="entry name" value="Vgb"/>
</dbReference>
<sequence>MRSVYDPDAPALTRRHFGLLAVGAAAAVVSAGVPLESKAAGALEVGGGGFASWHEYTTPTAGFAPGFVTVDAGDRVWYDDGWGNHIVSFPSSAPASFVEYDLGPGRPGVSRLVPAPDGTVWFNDISNGGMGKLDPASGAVTAFPFSGRFDWGSSPVVGADGAIWFGWDAAGGLGRLALDGSITSFPVHPGSGFYHLVAGDDGRIWFTVDGYGSIGALDIVTGATEMFPVGPGNFSGIAKVADGSLWVARPNLLQKVSLSGSVVAVAPIIEPPFVYTEPSSLCAGSDYELYFVAGAHGMGRIEPDGSVAFFAPPFTGASVGCLAVTSTNSLWYTDLGRHTIGNI</sequence>
<dbReference type="SUPFAM" id="SSF101898">
    <property type="entry name" value="NHL repeat"/>
    <property type="match status" value="1"/>
</dbReference>
<dbReference type="PROSITE" id="PS51318">
    <property type="entry name" value="TAT"/>
    <property type="match status" value="1"/>
</dbReference>
<protein>
    <recommendedName>
        <fullName evidence="2">Virginiamycin B lyase</fullName>
    </recommendedName>
</protein>
<organism evidence="1">
    <name type="scientific">Herbiconiux sp. A18JL235</name>
    <dbReference type="NCBI Taxonomy" id="3152363"/>
    <lineage>
        <taxon>Bacteria</taxon>
        <taxon>Bacillati</taxon>
        <taxon>Actinomycetota</taxon>
        <taxon>Actinomycetes</taxon>
        <taxon>Micrococcales</taxon>
        <taxon>Microbacteriaceae</taxon>
        <taxon>Herbiconiux</taxon>
    </lineage>
</organism>